<accession>A0A914CAH3</accession>
<protein>
    <recommendedName>
        <fullName evidence="1">Glycine N-acyltransferase-like protein</fullName>
        <ecNumber evidence="1">2.3.1.-</ecNumber>
    </recommendedName>
</protein>
<dbReference type="Gene3D" id="3.40.630.30">
    <property type="match status" value="1"/>
</dbReference>
<organism evidence="2 3">
    <name type="scientific">Acrobeloides nanus</name>
    <dbReference type="NCBI Taxonomy" id="290746"/>
    <lineage>
        <taxon>Eukaryota</taxon>
        <taxon>Metazoa</taxon>
        <taxon>Ecdysozoa</taxon>
        <taxon>Nematoda</taxon>
        <taxon>Chromadorea</taxon>
        <taxon>Rhabditida</taxon>
        <taxon>Tylenchina</taxon>
        <taxon>Cephalobomorpha</taxon>
        <taxon>Cephaloboidea</taxon>
        <taxon>Cephalobidae</taxon>
        <taxon>Acrobeloides</taxon>
    </lineage>
</organism>
<dbReference type="AlphaFoldDB" id="A0A914CAH3"/>
<evidence type="ECO:0000313" key="3">
    <source>
        <dbReference type="WBParaSite" id="ACRNAN_Path_723.g2731.t1"/>
    </source>
</evidence>
<dbReference type="InterPro" id="IPR010313">
    <property type="entry name" value="Glycine_N-acyltransferase"/>
</dbReference>
<sequence length="204" mass="24016">MYLGQKSICDLYKEWLNEALPQFYNEIVYYPTHLYYMTNEQKQKILDLKINLPEGYKFAEVDFDKDPEIITSAWLHNKKGDLDLTKAKLRNLPCSVIKDVNDSPISFEMTFPFSLFNHLYTLPEHRGKGLGNATERDLSKKCIRLGITPSKTIETFNTEVLESSNRSPYWTRWDDEGKPIEYIFMAQECEKRIEMEKNKIENGH</sequence>
<dbReference type="InterPro" id="IPR016181">
    <property type="entry name" value="Acyl_CoA_acyltransferase"/>
</dbReference>
<dbReference type="GO" id="GO:0047961">
    <property type="term" value="F:glycine N-acyltransferase activity"/>
    <property type="evidence" value="ECO:0007669"/>
    <property type="project" value="InterPro"/>
</dbReference>
<proteinExistence type="inferred from homology"/>
<dbReference type="PANTHER" id="PTHR15298:SF1">
    <property type="entry name" value="GLYCINE N-ACYLTRANSFERASE-LIKE PROTEIN"/>
    <property type="match status" value="1"/>
</dbReference>
<comment type="similarity">
    <text evidence="1">Belongs to the glycine N-acyltransferase family.</text>
</comment>
<reference evidence="3" key="1">
    <citation type="submission" date="2022-11" db="UniProtKB">
        <authorList>
            <consortium name="WormBaseParasite"/>
        </authorList>
    </citation>
    <scope>IDENTIFICATION</scope>
</reference>
<keyword evidence="1" id="KW-0012">Acyltransferase</keyword>
<keyword evidence="1" id="KW-0808">Transferase</keyword>
<dbReference type="EC" id="2.3.1.-" evidence="1"/>
<dbReference type="PANTHER" id="PTHR15298">
    <property type="entry name" value="L-COA N-ACYLTRANSFERASE-RELATED"/>
    <property type="match status" value="1"/>
</dbReference>
<name>A0A914CAH3_9BILA</name>
<evidence type="ECO:0000256" key="1">
    <source>
        <dbReference type="RuleBase" id="RU368002"/>
    </source>
</evidence>
<dbReference type="SUPFAM" id="SSF55729">
    <property type="entry name" value="Acyl-CoA N-acyltransferases (Nat)"/>
    <property type="match status" value="1"/>
</dbReference>
<dbReference type="Proteomes" id="UP000887540">
    <property type="component" value="Unplaced"/>
</dbReference>
<keyword evidence="2" id="KW-1185">Reference proteome</keyword>
<evidence type="ECO:0000313" key="2">
    <source>
        <dbReference type="Proteomes" id="UP000887540"/>
    </source>
</evidence>
<dbReference type="GO" id="GO:0005739">
    <property type="term" value="C:mitochondrion"/>
    <property type="evidence" value="ECO:0007669"/>
    <property type="project" value="InterPro"/>
</dbReference>
<dbReference type="WBParaSite" id="ACRNAN_Path_723.g2731.t1">
    <property type="protein sequence ID" value="ACRNAN_Path_723.g2731.t1"/>
    <property type="gene ID" value="ACRNAN_Path_723.g2731"/>
</dbReference>